<reference evidence="4" key="1">
    <citation type="journal article" date="2015" name="Nat. Genet.">
        <title>The genome and transcriptome of the zoonotic hookworm Ancylostoma ceylanicum identify infection-specific gene families.</title>
        <authorList>
            <person name="Schwarz E.M."/>
            <person name="Hu Y."/>
            <person name="Antoshechkin I."/>
            <person name="Miller M.M."/>
            <person name="Sternberg P.W."/>
            <person name="Aroian R.V."/>
        </authorList>
    </citation>
    <scope>NUCLEOTIDE SEQUENCE</scope>
    <source>
        <strain evidence="4">HY135</strain>
    </source>
</reference>
<feature type="compositionally biased region" description="Low complexity" evidence="1">
    <location>
        <begin position="297"/>
        <end position="307"/>
    </location>
</feature>
<dbReference type="Pfam" id="PF10358">
    <property type="entry name" value="NT-C2"/>
    <property type="match status" value="1"/>
</dbReference>
<feature type="compositionally biased region" description="Basic and acidic residues" evidence="1">
    <location>
        <begin position="278"/>
        <end position="288"/>
    </location>
</feature>
<keyword evidence="4" id="KW-1185">Reference proteome</keyword>
<evidence type="ECO:0000313" key="3">
    <source>
        <dbReference type="EMBL" id="EYC39333.1"/>
    </source>
</evidence>
<feature type="region of interest" description="Disordered" evidence="1">
    <location>
        <begin position="256"/>
        <end position="335"/>
    </location>
</feature>
<gene>
    <name evidence="3" type="primary">Acey_s0662.g1292</name>
    <name evidence="3" type="ORF">Y032_0662g1292</name>
</gene>
<dbReference type="Proteomes" id="UP000024635">
    <property type="component" value="Unassembled WGS sequence"/>
</dbReference>
<feature type="region of interest" description="Disordered" evidence="1">
    <location>
        <begin position="188"/>
        <end position="219"/>
    </location>
</feature>
<name>A0A016WJX5_9BILA</name>
<comment type="caution">
    <text evidence="3">The sequence shown here is derived from an EMBL/GenBank/DDBJ whole genome shotgun (WGS) entry which is preliminary data.</text>
</comment>
<sequence>MTLYRRKSGLVFRSNMASVIRRIRRTNKKAAKYRFTATLEELLLVGSDKWKPSTVIVSFLHRRRKISSKERKWEDSFSNPDQTVIMWPEQAPDHIDILTTLYKSQNDDQYDDKEWTIVVEEVTSKGRRKPIAAVPLNMRLFIMDHPDQRSELKLKLRPLTSQLKQCNLVILLSSHLLKEGFKDDVSLASTGSHADRSSREQSVCDVVNSHPPEEQTDNAEAKQELVHVANTIQNQTWRTVSKESVKPGLKVADESPCVQEEFQTPSKVPVPPSTGSVNKEKLVEERKPAPVQKNESDSSSGAVSAGSIRPHWRLSTEERNASKEKESSPTKPVTETFFKVATVF</sequence>
<feature type="compositionally biased region" description="Basic and acidic residues" evidence="1">
    <location>
        <begin position="314"/>
        <end position="328"/>
    </location>
</feature>
<evidence type="ECO:0000256" key="1">
    <source>
        <dbReference type="SAM" id="MobiDB-lite"/>
    </source>
</evidence>
<dbReference type="PROSITE" id="PS51840">
    <property type="entry name" value="C2_NT"/>
    <property type="match status" value="1"/>
</dbReference>
<proteinExistence type="predicted"/>
<evidence type="ECO:0000313" key="4">
    <source>
        <dbReference type="Proteomes" id="UP000024635"/>
    </source>
</evidence>
<accession>A0A016WJX5</accession>
<organism evidence="3 4">
    <name type="scientific">Ancylostoma ceylanicum</name>
    <dbReference type="NCBI Taxonomy" id="53326"/>
    <lineage>
        <taxon>Eukaryota</taxon>
        <taxon>Metazoa</taxon>
        <taxon>Ecdysozoa</taxon>
        <taxon>Nematoda</taxon>
        <taxon>Chromadorea</taxon>
        <taxon>Rhabditida</taxon>
        <taxon>Rhabditina</taxon>
        <taxon>Rhabditomorpha</taxon>
        <taxon>Strongyloidea</taxon>
        <taxon>Ancylostomatidae</taxon>
        <taxon>Ancylostomatinae</taxon>
        <taxon>Ancylostoma</taxon>
    </lineage>
</organism>
<dbReference type="OrthoDB" id="5972258at2759"/>
<dbReference type="InterPro" id="IPR019448">
    <property type="entry name" value="NT-C2"/>
</dbReference>
<protein>
    <recommendedName>
        <fullName evidence="2">C2 NT-type domain-containing protein</fullName>
    </recommendedName>
</protein>
<feature type="domain" description="C2 NT-type" evidence="2">
    <location>
        <begin position="23"/>
        <end position="176"/>
    </location>
</feature>
<dbReference type="AlphaFoldDB" id="A0A016WJX5"/>
<evidence type="ECO:0000259" key="2">
    <source>
        <dbReference type="PROSITE" id="PS51840"/>
    </source>
</evidence>
<dbReference type="EMBL" id="JARK01000262">
    <property type="protein sequence ID" value="EYC39333.1"/>
    <property type="molecule type" value="Genomic_DNA"/>
</dbReference>